<comment type="caution">
    <text evidence="1">The sequence shown here is derived from an EMBL/GenBank/DDBJ whole genome shotgun (WGS) entry which is preliminary data.</text>
</comment>
<sequence length="74" mass="8424">MAPWKVQRASHPLTCCCERGSDGRTAAQAEQPRLRYVQTRSSDDLQNVYPHLIWNLAAFCSLERLHTNCALFCS</sequence>
<dbReference type="AlphaFoldDB" id="A0AAQ4FN09"/>
<gene>
    <name evidence="1" type="ORF">V5799_021574</name>
</gene>
<accession>A0AAQ4FN09</accession>
<protein>
    <submittedName>
        <fullName evidence="1">Uncharacterized protein</fullName>
    </submittedName>
</protein>
<reference evidence="1 2" key="1">
    <citation type="journal article" date="2023" name="Arcadia Sci">
        <title>De novo assembly of a long-read Amblyomma americanum tick genome.</title>
        <authorList>
            <person name="Chou S."/>
            <person name="Poskanzer K.E."/>
            <person name="Rollins M."/>
            <person name="Thuy-Boun P.S."/>
        </authorList>
    </citation>
    <scope>NUCLEOTIDE SEQUENCE [LARGE SCALE GENOMIC DNA]</scope>
    <source>
        <strain evidence="1">F_SG_1</strain>
        <tissue evidence="1">Salivary glands</tissue>
    </source>
</reference>
<organism evidence="1 2">
    <name type="scientific">Amblyomma americanum</name>
    <name type="common">Lone star tick</name>
    <dbReference type="NCBI Taxonomy" id="6943"/>
    <lineage>
        <taxon>Eukaryota</taxon>
        <taxon>Metazoa</taxon>
        <taxon>Ecdysozoa</taxon>
        <taxon>Arthropoda</taxon>
        <taxon>Chelicerata</taxon>
        <taxon>Arachnida</taxon>
        <taxon>Acari</taxon>
        <taxon>Parasitiformes</taxon>
        <taxon>Ixodida</taxon>
        <taxon>Ixodoidea</taxon>
        <taxon>Ixodidae</taxon>
        <taxon>Amblyomminae</taxon>
        <taxon>Amblyomma</taxon>
    </lineage>
</organism>
<name>A0AAQ4FN09_AMBAM</name>
<evidence type="ECO:0000313" key="2">
    <source>
        <dbReference type="Proteomes" id="UP001321473"/>
    </source>
</evidence>
<dbReference type="EMBL" id="JARKHS020000583">
    <property type="protein sequence ID" value="KAK8788654.1"/>
    <property type="molecule type" value="Genomic_DNA"/>
</dbReference>
<proteinExistence type="predicted"/>
<evidence type="ECO:0000313" key="1">
    <source>
        <dbReference type="EMBL" id="KAK8788654.1"/>
    </source>
</evidence>
<keyword evidence="2" id="KW-1185">Reference proteome</keyword>
<dbReference type="Proteomes" id="UP001321473">
    <property type="component" value="Unassembled WGS sequence"/>
</dbReference>